<dbReference type="OrthoDB" id="102473at2"/>
<dbReference type="InterPro" id="IPR045079">
    <property type="entry name" value="Oxoprolinase-like"/>
</dbReference>
<dbReference type="Pfam" id="PF02538">
    <property type="entry name" value="Hydantoinase_B"/>
    <property type="match status" value="1"/>
</dbReference>
<dbReference type="PANTHER" id="PTHR11365:SF23">
    <property type="entry name" value="HYPOTHETICAL 5-OXOPROLINASE (EUROFUNG)-RELATED"/>
    <property type="match status" value="1"/>
</dbReference>
<dbReference type="PANTHER" id="PTHR11365">
    <property type="entry name" value="5-OXOPROLINASE RELATED"/>
    <property type="match status" value="1"/>
</dbReference>
<sequence length="609" mass="63924">MSPITTAPTTPSTPTTPSGQATAPLDVITVEVVRSALESLAEQMTDTMERTSYSLLLKEGKDCSSSIFDVSGRLIAEGANIPVHLNALGPCLRAMLAEHIPASAMKPGDIILTNDPFVGGSVGAHHTSDFIVYHPIFLGDRLVGFSTIFAHLAGSGGNDPEGWHTSIFEEGLRIPPIKLFTEGVLDEQLFKLILANTNAPYEQRGDILGQVAGAKVGANGFLALVEKYGLAVIDEAIDSQIAYAERRTRAYIGQISDGEYHAETTLLEDGSMCGPVKLALTVIVAGDEITFDFAGTDASVAGPINCPMSATISACLFGLLALLPSDIPKNEGSANPVHIEAPVGSLVNPRFPAAVYQRMAVTHQIVDLVFEALAPAVPHAVVANSCGMVYCVASAINRETHPTGGDVSGRRGWGNGAGPSVGGLGARATRDGLNGMPGWITNVASTSVESSEVEGPVRYLRKELRPGSAGPGRTRGGLGVILSWQALGHDVRFSHTSQRSVNPPQGLFGGGHGLGSRWVINEGTATEQVVANQAGPTLDLEYGDTVTFYAPGGGGYGEPWQRDPQLVERDLRLGYIDAEAARSQYGVETDAAGRVDDTATLALRTTGHP</sequence>
<feature type="region of interest" description="Disordered" evidence="1">
    <location>
        <begin position="1"/>
        <end position="23"/>
    </location>
</feature>
<evidence type="ECO:0000313" key="3">
    <source>
        <dbReference type="EMBL" id="RJT89021.1"/>
    </source>
</evidence>
<accession>A0A3A5MJE7</accession>
<dbReference type="GO" id="GO:0017168">
    <property type="term" value="F:5-oxoprolinase (ATP-hydrolyzing) activity"/>
    <property type="evidence" value="ECO:0007669"/>
    <property type="project" value="TreeGrafter"/>
</dbReference>
<dbReference type="InterPro" id="IPR003692">
    <property type="entry name" value="Hydantoinase_B"/>
</dbReference>
<gene>
    <name evidence="3" type="ORF">D6T64_08665</name>
</gene>
<evidence type="ECO:0000256" key="1">
    <source>
        <dbReference type="SAM" id="MobiDB-lite"/>
    </source>
</evidence>
<reference evidence="3 4" key="1">
    <citation type="submission" date="2018-09" db="EMBL/GenBank/DDBJ databases">
        <title>Novel species of Cryobacterium.</title>
        <authorList>
            <person name="Liu Q."/>
            <person name="Xin Y.-H."/>
        </authorList>
    </citation>
    <scope>NUCLEOTIDE SEQUENCE [LARGE SCALE GENOMIC DNA]</scope>
    <source>
        <strain evidence="3 4">Hh39</strain>
    </source>
</reference>
<dbReference type="RefSeq" id="WP_119974258.1">
    <property type="nucleotide sequence ID" value="NZ_JBHSQA010000016.1"/>
</dbReference>
<feature type="domain" description="Hydantoinase B/oxoprolinase" evidence="2">
    <location>
        <begin position="26"/>
        <end position="559"/>
    </location>
</feature>
<keyword evidence="4" id="KW-1185">Reference proteome</keyword>
<dbReference type="GO" id="GO:0006749">
    <property type="term" value="P:glutathione metabolic process"/>
    <property type="evidence" value="ECO:0007669"/>
    <property type="project" value="TreeGrafter"/>
</dbReference>
<dbReference type="EMBL" id="QZVS01000078">
    <property type="protein sequence ID" value="RJT89021.1"/>
    <property type="molecule type" value="Genomic_DNA"/>
</dbReference>
<organism evidence="3 4">
    <name type="scientific">Cryobacterium melibiosiphilum</name>
    <dbReference type="NCBI Taxonomy" id="995039"/>
    <lineage>
        <taxon>Bacteria</taxon>
        <taxon>Bacillati</taxon>
        <taxon>Actinomycetota</taxon>
        <taxon>Actinomycetes</taxon>
        <taxon>Micrococcales</taxon>
        <taxon>Microbacteriaceae</taxon>
        <taxon>Cryobacterium</taxon>
    </lineage>
</organism>
<proteinExistence type="predicted"/>
<name>A0A3A5MJE7_9MICO</name>
<protein>
    <submittedName>
        <fullName evidence="3">Hydantoinase B/oxoprolinase family protein</fullName>
    </submittedName>
</protein>
<feature type="region of interest" description="Disordered" evidence="1">
    <location>
        <begin position="402"/>
        <end position="428"/>
    </location>
</feature>
<dbReference type="AlphaFoldDB" id="A0A3A5MJE7"/>
<evidence type="ECO:0000259" key="2">
    <source>
        <dbReference type="Pfam" id="PF02538"/>
    </source>
</evidence>
<dbReference type="Proteomes" id="UP000272015">
    <property type="component" value="Unassembled WGS sequence"/>
</dbReference>
<dbReference type="GO" id="GO:0005829">
    <property type="term" value="C:cytosol"/>
    <property type="evidence" value="ECO:0007669"/>
    <property type="project" value="TreeGrafter"/>
</dbReference>
<comment type="caution">
    <text evidence="3">The sequence shown here is derived from an EMBL/GenBank/DDBJ whole genome shotgun (WGS) entry which is preliminary data.</text>
</comment>
<evidence type="ECO:0000313" key="4">
    <source>
        <dbReference type="Proteomes" id="UP000272015"/>
    </source>
</evidence>
<feature type="compositionally biased region" description="Gly residues" evidence="1">
    <location>
        <begin position="411"/>
        <end position="425"/>
    </location>
</feature>